<evidence type="ECO:0000256" key="6">
    <source>
        <dbReference type="ARBA" id="ARBA00012865"/>
    </source>
</evidence>
<keyword evidence="10 15" id="KW-0378">Hydrolase</keyword>
<dbReference type="InterPro" id="IPR001279">
    <property type="entry name" value="Metallo-B-lactamas"/>
</dbReference>
<reference evidence="15 16" key="1">
    <citation type="submission" date="2020-09" db="EMBL/GenBank/DDBJ databases">
        <title>Genome sequences of type strains of Chitinophaga qingshengii and Chitinophaga varians.</title>
        <authorList>
            <person name="Kittiwongwattana C."/>
        </authorList>
    </citation>
    <scope>NUCLEOTIDE SEQUENCE [LARGE SCALE GENOMIC DNA]</scope>
    <source>
        <strain evidence="15 16">JCM 30026</strain>
    </source>
</reference>
<evidence type="ECO:0000256" key="3">
    <source>
        <dbReference type="ARBA" id="ARBA00004418"/>
    </source>
</evidence>
<dbReference type="EMBL" id="JACVFC010000003">
    <property type="protein sequence ID" value="MBC9933182.1"/>
    <property type="molecule type" value="Genomic_DNA"/>
</dbReference>
<proteinExistence type="inferred from homology"/>
<evidence type="ECO:0000256" key="4">
    <source>
        <dbReference type="ARBA" id="ARBA00005250"/>
    </source>
</evidence>
<dbReference type="InterPro" id="IPR036866">
    <property type="entry name" value="RibonucZ/Hydroxyglut_hydro"/>
</dbReference>
<comment type="cofactor">
    <cofactor evidence="2">
        <name>Zn(2+)</name>
        <dbReference type="ChEBI" id="CHEBI:29105"/>
    </cofactor>
</comment>
<evidence type="ECO:0000259" key="14">
    <source>
        <dbReference type="SMART" id="SM00849"/>
    </source>
</evidence>
<comment type="similarity">
    <text evidence="4">Belongs to the metallo-beta-lactamase superfamily. Class-B beta-lactamase family.</text>
</comment>
<gene>
    <name evidence="15" type="primary">bla</name>
    <name evidence="15" type="ORF">ICL07_22525</name>
</gene>
<dbReference type="EC" id="3.5.2.6" evidence="6"/>
<evidence type="ECO:0000313" key="15">
    <source>
        <dbReference type="EMBL" id="MBC9933182.1"/>
    </source>
</evidence>
<evidence type="ECO:0000256" key="7">
    <source>
        <dbReference type="ARBA" id="ARBA00022723"/>
    </source>
</evidence>
<dbReference type="Gene3D" id="3.60.15.10">
    <property type="entry name" value="Ribonuclease Z/Hydroxyacylglutathione hydrolase-like"/>
    <property type="match status" value="1"/>
</dbReference>
<dbReference type="InterPro" id="IPR001018">
    <property type="entry name" value="Beta-lactamase_class-B_CS"/>
</dbReference>
<feature type="domain" description="Metallo-beta-lactamase" evidence="14">
    <location>
        <begin position="55"/>
        <end position="225"/>
    </location>
</feature>
<keyword evidence="9" id="KW-0574">Periplasm</keyword>
<keyword evidence="16" id="KW-1185">Reference proteome</keyword>
<evidence type="ECO:0000256" key="1">
    <source>
        <dbReference type="ARBA" id="ARBA00001526"/>
    </source>
</evidence>
<keyword evidence="8 13" id="KW-0732">Signal</keyword>
<sequence>MKRFKYIPGIALLIAMLPALAKAQTPAEPLKISRLKGNCYVYTTYGTMGDGSRFPSNSMYIVTRKGVVMIDVPWDSTQLVPLLDSIQQRHGKKVIACIATHFHEDRTMGLTALAARGVKTYSTAQTLELCRQKKAEKATYVIPDNTVLRYGDRAVDVFYPGAGHTTDNIVVWVPEDKVLYGGCFIKGTDAGDLGNLSDAKPYAWRNSMLKLKSRFPQPAVIVPGHGALDAVHNACDYTLELIKAYEEKHPRKGD</sequence>
<dbReference type="NCBIfam" id="NF012229">
    <property type="entry name" value="bla_class_B_core"/>
    <property type="match status" value="1"/>
</dbReference>
<evidence type="ECO:0000256" key="5">
    <source>
        <dbReference type="ARBA" id="ARBA00011245"/>
    </source>
</evidence>
<dbReference type="PROSITE" id="PS00744">
    <property type="entry name" value="BETA_LACTAMASE_B_2"/>
    <property type="match status" value="1"/>
</dbReference>
<accession>A0ABR7TRT9</accession>
<evidence type="ECO:0000256" key="12">
    <source>
        <dbReference type="ARBA" id="ARBA00023251"/>
    </source>
</evidence>
<comment type="caution">
    <text evidence="15">The sequence shown here is derived from an EMBL/GenBank/DDBJ whole genome shotgun (WGS) entry which is preliminary data.</text>
</comment>
<evidence type="ECO:0000256" key="9">
    <source>
        <dbReference type="ARBA" id="ARBA00022764"/>
    </source>
</evidence>
<evidence type="ECO:0000256" key="11">
    <source>
        <dbReference type="ARBA" id="ARBA00022833"/>
    </source>
</evidence>
<dbReference type="Proteomes" id="UP000659124">
    <property type="component" value="Unassembled WGS sequence"/>
</dbReference>
<evidence type="ECO:0000313" key="16">
    <source>
        <dbReference type="Proteomes" id="UP000659124"/>
    </source>
</evidence>
<dbReference type="NCBIfam" id="NF033088">
    <property type="entry name" value="bla_subclass_B1"/>
    <property type="match status" value="1"/>
</dbReference>
<keyword evidence="11" id="KW-0862">Zinc</keyword>
<dbReference type="GO" id="GO:0008800">
    <property type="term" value="F:beta-lactamase activity"/>
    <property type="evidence" value="ECO:0007669"/>
    <property type="project" value="UniProtKB-EC"/>
</dbReference>
<evidence type="ECO:0000256" key="8">
    <source>
        <dbReference type="ARBA" id="ARBA00022729"/>
    </source>
</evidence>
<protein>
    <recommendedName>
        <fullName evidence="6">beta-lactamase</fullName>
        <ecNumber evidence="6">3.5.2.6</ecNumber>
    </recommendedName>
</protein>
<dbReference type="InterPro" id="IPR050855">
    <property type="entry name" value="NDM-1-like"/>
</dbReference>
<dbReference type="PANTHER" id="PTHR42951:SF4">
    <property type="entry name" value="ACYL-COENZYME A THIOESTERASE MBLAC2"/>
    <property type="match status" value="1"/>
</dbReference>
<comment type="subunit">
    <text evidence="5">Monomer.</text>
</comment>
<organism evidence="15 16">
    <name type="scientific">Chitinophaga qingshengii</name>
    <dbReference type="NCBI Taxonomy" id="1569794"/>
    <lineage>
        <taxon>Bacteria</taxon>
        <taxon>Pseudomonadati</taxon>
        <taxon>Bacteroidota</taxon>
        <taxon>Chitinophagia</taxon>
        <taxon>Chitinophagales</taxon>
        <taxon>Chitinophagaceae</taxon>
        <taxon>Chitinophaga</taxon>
    </lineage>
</organism>
<dbReference type="RefSeq" id="WP_188090304.1">
    <property type="nucleotide sequence ID" value="NZ_JACVFC010000003.1"/>
</dbReference>
<dbReference type="InterPro" id="IPR058199">
    <property type="entry name" value="BlaB//VIM/IMP-1"/>
</dbReference>
<keyword evidence="12" id="KW-0046">Antibiotic resistance</keyword>
<name>A0ABR7TRT9_9BACT</name>
<feature type="signal peptide" evidence="13">
    <location>
        <begin position="1"/>
        <end position="21"/>
    </location>
</feature>
<evidence type="ECO:0000256" key="13">
    <source>
        <dbReference type="SAM" id="SignalP"/>
    </source>
</evidence>
<dbReference type="Pfam" id="PF00753">
    <property type="entry name" value="Lactamase_B"/>
    <property type="match status" value="1"/>
</dbReference>
<comment type="subcellular location">
    <subcellularLocation>
        <location evidence="3">Periplasm</location>
    </subcellularLocation>
</comment>
<feature type="chain" id="PRO_5045675538" description="beta-lactamase" evidence="13">
    <location>
        <begin position="22"/>
        <end position="254"/>
    </location>
</feature>
<keyword evidence="7" id="KW-0479">Metal-binding</keyword>
<dbReference type="SMART" id="SM00849">
    <property type="entry name" value="Lactamase_B"/>
    <property type="match status" value="1"/>
</dbReference>
<comment type="catalytic activity">
    <reaction evidence="1">
        <text>a beta-lactam + H2O = a substituted beta-amino acid</text>
        <dbReference type="Rhea" id="RHEA:20401"/>
        <dbReference type="ChEBI" id="CHEBI:15377"/>
        <dbReference type="ChEBI" id="CHEBI:35627"/>
        <dbReference type="ChEBI" id="CHEBI:140347"/>
        <dbReference type="EC" id="3.5.2.6"/>
    </reaction>
</comment>
<dbReference type="SUPFAM" id="SSF56281">
    <property type="entry name" value="Metallo-hydrolase/oxidoreductase"/>
    <property type="match status" value="1"/>
</dbReference>
<dbReference type="PANTHER" id="PTHR42951">
    <property type="entry name" value="METALLO-BETA-LACTAMASE DOMAIN-CONTAINING"/>
    <property type="match status" value="1"/>
</dbReference>
<evidence type="ECO:0000256" key="2">
    <source>
        <dbReference type="ARBA" id="ARBA00001947"/>
    </source>
</evidence>
<evidence type="ECO:0000256" key="10">
    <source>
        <dbReference type="ARBA" id="ARBA00022801"/>
    </source>
</evidence>